<comment type="similarity">
    <text evidence="4">Belongs to the CheB family.</text>
</comment>
<evidence type="ECO:0000256" key="6">
    <source>
        <dbReference type="PROSITE-ProRule" id="PRU00169"/>
    </source>
</evidence>
<dbReference type="PANTHER" id="PTHR42872:SF3">
    <property type="entry name" value="PROTEIN-GLUTAMATE METHYLESTERASE_PROTEIN-GLUTAMINE GLUTAMINASE 1"/>
    <property type="match status" value="1"/>
</dbReference>
<organism evidence="9 10">
    <name type="scientific">Erythrobacter ramosus</name>
    <dbReference type="NCBI Taxonomy" id="35811"/>
    <lineage>
        <taxon>Bacteria</taxon>
        <taxon>Pseudomonadati</taxon>
        <taxon>Pseudomonadota</taxon>
        <taxon>Alphaproteobacteria</taxon>
        <taxon>Sphingomonadales</taxon>
        <taxon>Erythrobacteraceae</taxon>
        <taxon>Erythrobacter/Porphyrobacter group</taxon>
        <taxon>Erythrobacter</taxon>
    </lineage>
</organism>
<feature type="domain" description="CheB-type methylesterase" evidence="8">
    <location>
        <begin position="171"/>
        <end position="370"/>
    </location>
</feature>
<evidence type="ECO:0000256" key="4">
    <source>
        <dbReference type="HAMAP-Rule" id="MF_00099"/>
    </source>
</evidence>
<dbReference type="CDD" id="cd16432">
    <property type="entry name" value="CheB_Rec"/>
    <property type="match status" value="1"/>
</dbReference>
<dbReference type="EC" id="3.5.1.44" evidence="4"/>
<dbReference type="PROSITE" id="PS50122">
    <property type="entry name" value="CHEB"/>
    <property type="match status" value="1"/>
</dbReference>
<reference evidence="9 10" key="1">
    <citation type="submission" date="2020-08" db="EMBL/GenBank/DDBJ databases">
        <title>Genomic Encyclopedia of Type Strains, Phase IV (KMG-IV): sequencing the most valuable type-strain genomes for metagenomic binning, comparative biology and taxonomic classification.</title>
        <authorList>
            <person name="Goeker M."/>
        </authorList>
    </citation>
    <scope>NUCLEOTIDE SEQUENCE [LARGE SCALE GENOMIC DNA]</scope>
    <source>
        <strain evidence="9 10">DSM 8510</strain>
    </source>
</reference>
<dbReference type="SUPFAM" id="SSF52738">
    <property type="entry name" value="Methylesterase CheB, C-terminal domain"/>
    <property type="match status" value="1"/>
</dbReference>
<gene>
    <name evidence="4" type="primary">cheB</name>
    <name evidence="9" type="ORF">FHS52_001241</name>
</gene>
<dbReference type="Proteomes" id="UP000548685">
    <property type="component" value="Unassembled WGS sequence"/>
</dbReference>
<feature type="active site" evidence="4 5">
    <location>
        <position position="215"/>
    </location>
</feature>
<dbReference type="PANTHER" id="PTHR42872">
    <property type="entry name" value="PROTEIN-GLUTAMATE METHYLESTERASE/PROTEIN-GLUTAMINE GLUTAMINASE"/>
    <property type="match status" value="1"/>
</dbReference>
<proteinExistence type="inferred from homology"/>
<keyword evidence="4 6" id="KW-0597">Phosphoprotein</keyword>
<evidence type="ECO:0000256" key="2">
    <source>
        <dbReference type="ARBA" id="ARBA00022801"/>
    </source>
</evidence>
<dbReference type="EC" id="3.1.1.61" evidence="4"/>
<feature type="domain" description="Response regulatory" evidence="7">
    <location>
        <begin position="25"/>
        <end position="143"/>
    </location>
</feature>
<comment type="catalytic activity">
    <reaction evidence="3 4">
        <text>[protein]-L-glutamate 5-O-methyl ester + H2O = L-glutamyl-[protein] + methanol + H(+)</text>
        <dbReference type="Rhea" id="RHEA:23236"/>
        <dbReference type="Rhea" id="RHEA-COMP:10208"/>
        <dbReference type="Rhea" id="RHEA-COMP:10311"/>
        <dbReference type="ChEBI" id="CHEBI:15377"/>
        <dbReference type="ChEBI" id="CHEBI:15378"/>
        <dbReference type="ChEBI" id="CHEBI:17790"/>
        <dbReference type="ChEBI" id="CHEBI:29973"/>
        <dbReference type="ChEBI" id="CHEBI:82795"/>
        <dbReference type="EC" id="3.1.1.61"/>
    </reaction>
</comment>
<dbReference type="SUPFAM" id="SSF52172">
    <property type="entry name" value="CheY-like"/>
    <property type="match status" value="1"/>
</dbReference>
<dbReference type="InterPro" id="IPR011006">
    <property type="entry name" value="CheY-like_superfamily"/>
</dbReference>
<comment type="catalytic activity">
    <reaction evidence="4">
        <text>L-glutaminyl-[protein] + H2O = L-glutamyl-[protein] + NH4(+)</text>
        <dbReference type="Rhea" id="RHEA:16441"/>
        <dbReference type="Rhea" id="RHEA-COMP:10207"/>
        <dbReference type="Rhea" id="RHEA-COMP:10208"/>
        <dbReference type="ChEBI" id="CHEBI:15377"/>
        <dbReference type="ChEBI" id="CHEBI:28938"/>
        <dbReference type="ChEBI" id="CHEBI:29973"/>
        <dbReference type="ChEBI" id="CHEBI:30011"/>
        <dbReference type="EC" id="3.5.1.44"/>
    </reaction>
</comment>
<dbReference type="SMART" id="SM00448">
    <property type="entry name" value="REC"/>
    <property type="match status" value="1"/>
</dbReference>
<comment type="domain">
    <text evidence="4">Contains a C-terminal catalytic domain, and an N-terminal region which modulates catalytic activity.</text>
</comment>
<dbReference type="Gene3D" id="3.40.50.180">
    <property type="entry name" value="Methylesterase CheB, C-terminal domain"/>
    <property type="match status" value="1"/>
</dbReference>
<evidence type="ECO:0000256" key="3">
    <source>
        <dbReference type="ARBA" id="ARBA00048267"/>
    </source>
</evidence>
<dbReference type="InterPro" id="IPR008248">
    <property type="entry name" value="CheB-like"/>
</dbReference>
<keyword evidence="2 4" id="KW-0378">Hydrolase</keyword>
<dbReference type="GO" id="GO:0008984">
    <property type="term" value="F:protein-glutamate methylesterase activity"/>
    <property type="evidence" value="ECO:0007669"/>
    <property type="project" value="UniProtKB-EC"/>
</dbReference>
<name>A0ABR6HXD2_9SPHN</name>
<accession>A0ABR6HXD2</accession>
<evidence type="ECO:0000256" key="5">
    <source>
        <dbReference type="PROSITE-ProRule" id="PRU00050"/>
    </source>
</evidence>
<keyword evidence="10" id="KW-1185">Reference proteome</keyword>
<dbReference type="PROSITE" id="PS50110">
    <property type="entry name" value="RESPONSE_REGULATORY"/>
    <property type="match status" value="1"/>
</dbReference>
<dbReference type="EMBL" id="JACICE010000001">
    <property type="protein sequence ID" value="MBB3775298.1"/>
    <property type="molecule type" value="Genomic_DNA"/>
</dbReference>
<evidence type="ECO:0000259" key="8">
    <source>
        <dbReference type="PROSITE" id="PS50122"/>
    </source>
</evidence>
<keyword evidence="1 4" id="KW-0145">Chemotaxis</keyword>
<dbReference type="InterPro" id="IPR000673">
    <property type="entry name" value="Sig_transdc_resp-reg_Me-estase"/>
</dbReference>
<dbReference type="Gene3D" id="3.40.50.2300">
    <property type="match status" value="1"/>
</dbReference>
<comment type="caution">
    <text evidence="9">The sequence shown here is derived from an EMBL/GenBank/DDBJ whole genome shotgun (WGS) entry which is preliminary data.</text>
</comment>
<comment type="PTM">
    <text evidence="4">Phosphorylated by CheA. Phosphorylation of the N-terminal regulatory domain activates the methylesterase activity.</text>
</comment>
<feature type="active site" evidence="4 5">
    <location>
        <position position="312"/>
    </location>
</feature>
<sequence length="376" mass="38568">MPPSGNPDGSDRRLVARAGAAAAIRVMIVDDSLTVRTIFKRMVDSDPALMIVGTASSAERAIAQLAAEPADVVLLDLEMPGIGGLDALPAILATPGRPQVLVVSSLTMDGAEHTLAALQMGAADTLLKPRPGGFTDEYRAQLLGKIRALGSRLDDNDRLPARLAEPSFARPGYSRRSVRPEAIAIGASTGGIHALGLMLRRLGPDFDLPILITQHLPGSFMPVFARQIEAACGRAADIATDGLILSPGRILIAPGHGHMVVRRKGASALTVQVSTEPAASGCMPSVDPMLTSLAEACEGRALGVILSGMGRDGALGAKDLVDAGGTIFAQDADSSAVWGMPGAVARAGLASMIAPPDRLGDAVMARAGAPAAPALR</sequence>
<evidence type="ECO:0000313" key="10">
    <source>
        <dbReference type="Proteomes" id="UP000548685"/>
    </source>
</evidence>
<feature type="active site" evidence="4 5">
    <location>
        <position position="188"/>
    </location>
</feature>
<dbReference type="NCBIfam" id="NF001965">
    <property type="entry name" value="PRK00742.1"/>
    <property type="match status" value="1"/>
</dbReference>
<dbReference type="RefSeq" id="WP_237440626.1">
    <property type="nucleotide sequence ID" value="NZ_BAAADZ010000002.1"/>
</dbReference>
<dbReference type="InterPro" id="IPR035909">
    <property type="entry name" value="CheB_C"/>
</dbReference>
<keyword evidence="4" id="KW-0963">Cytoplasm</keyword>
<feature type="modified residue" description="4-aspartylphosphate" evidence="4 6">
    <location>
        <position position="76"/>
    </location>
</feature>
<dbReference type="CDD" id="cd17541">
    <property type="entry name" value="REC_CheB-like"/>
    <property type="match status" value="1"/>
</dbReference>
<evidence type="ECO:0000256" key="1">
    <source>
        <dbReference type="ARBA" id="ARBA00022500"/>
    </source>
</evidence>
<dbReference type="InterPro" id="IPR001789">
    <property type="entry name" value="Sig_transdc_resp-reg_receiver"/>
</dbReference>
<dbReference type="PIRSF" id="PIRSF000876">
    <property type="entry name" value="RR_chemtxs_CheB"/>
    <property type="match status" value="1"/>
</dbReference>
<evidence type="ECO:0000313" key="9">
    <source>
        <dbReference type="EMBL" id="MBB3775298.1"/>
    </source>
</evidence>
<dbReference type="Pfam" id="PF00072">
    <property type="entry name" value="Response_reg"/>
    <property type="match status" value="1"/>
</dbReference>
<evidence type="ECO:0000259" key="7">
    <source>
        <dbReference type="PROSITE" id="PS50110"/>
    </source>
</evidence>
<dbReference type="HAMAP" id="MF_00099">
    <property type="entry name" value="CheB_chemtxs"/>
    <property type="match status" value="1"/>
</dbReference>
<protein>
    <recommendedName>
        <fullName evidence="4">Protein-glutamate methylesterase/protein-glutamine glutaminase</fullName>
        <ecNumber evidence="4">3.1.1.61</ecNumber>
        <ecNumber evidence="4">3.5.1.44</ecNumber>
    </recommendedName>
</protein>
<dbReference type="Pfam" id="PF01339">
    <property type="entry name" value="CheB_methylest"/>
    <property type="match status" value="1"/>
</dbReference>
<comment type="function">
    <text evidence="4">Involved in chemotaxis. Part of a chemotaxis signal transduction system that modulates chemotaxis in response to various stimuli. Catalyzes the demethylation of specific methylglutamate residues introduced into the chemoreceptors (methyl-accepting chemotaxis proteins or MCP) by CheR. Also mediates the irreversible deamidation of specific glutamine residues to glutamic acid.</text>
</comment>
<comment type="subcellular location">
    <subcellularLocation>
        <location evidence="4">Cytoplasm</location>
    </subcellularLocation>
</comment>